<dbReference type="Proteomes" id="UP000219799">
    <property type="component" value="Chromosome 10"/>
</dbReference>
<evidence type="ECO:0000256" key="1">
    <source>
        <dbReference type="PIRSR" id="PIRSR607822-1"/>
    </source>
</evidence>
<protein>
    <submittedName>
        <fullName evidence="3">G-protein coupled receptor, putative</fullName>
    </submittedName>
</protein>
<evidence type="ECO:0000313" key="3">
    <source>
        <dbReference type="EMBL" id="SBT71626.1"/>
    </source>
</evidence>
<reference evidence="3 4" key="1">
    <citation type="submission" date="2016-06" db="EMBL/GenBank/DDBJ databases">
        <authorList>
            <consortium name="Pathogen Informatics"/>
        </authorList>
    </citation>
    <scope>NUCLEOTIDE SEQUENCE [LARGE SCALE GENOMIC DNA]</scope>
    <source>
        <strain evidence="3">PmlGA01</strain>
    </source>
</reference>
<dbReference type="PRINTS" id="PR01950">
    <property type="entry name" value="LANCSUPER"/>
</dbReference>
<dbReference type="GO" id="GO:0046872">
    <property type="term" value="F:metal ion binding"/>
    <property type="evidence" value="ECO:0007669"/>
    <property type="project" value="UniProtKB-KW"/>
</dbReference>
<keyword evidence="2" id="KW-0812">Transmembrane</keyword>
<dbReference type="SMART" id="SM01260">
    <property type="entry name" value="LANC_like"/>
    <property type="match status" value="1"/>
</dbReference>
<dbReference type="InterPro" id="IPR007822">
    <property type="entry name" value="LANC-like"/>
</dbReference>
<dbReference type="PANTHER" id="PTHR12736">
    <property type="entry name" value="LANC-LIKE PROTEIN"/>
    <property type="match status" value="1"/>
</dbReference>
<dbReference type="GO" id="GO:0031179">
    <property type="term" value="P:peptide modification"/>
    <property type="evidence" value="ECO:0007669"/>
    <property type="project" value="InterPro"/>
</dbReference>
<feature type="binding site" evidence="1">
    <location>
        <position position="373"/>
    </location>
    <ligand>
        <name>Zn(2+)</name>
        <dbReference type="ChEBI" id="CHEBI:29105"/>
    </ligand>
</feature>
<dbReference type="Gene3D" id="1.50.10.10">
    <property type="match status" value="1"/>
</dbReference>
<gene>
    <name evidence="3" type="primary">PmlGA01_100010600</name>
    <name evidence="3" type="ORF">PMLGA01_100010600</name>
</gene>
<feature type="transmembrane region" description="Helical" evidence="2">
    <location>
        <begin position="364"/>
        <end position="386"/>
    </location>
</feature>
<dbReference type="Pfam" id="PF05147">
    <property type="entry name" value="LANC_like"/>
    <property type="match status" value="2"/>
</dbReference>
<evidence type="ECO:0000313" key="4">
    <source>
        <dbReference type="Proteomes" id="UP000219799"/>
    </source>
</evidence>
<dbReference type="EMBL" id="LT594498">
    <property type="protein sequence ID" value="SBT71626.1"/>
    <property type="molecule type" value="Genomic_DNA"/>
</dbReference>
<keyword evidence="3" id="KW-0675">Receptor</keyword>
<feature type="transmembrane region" description="Helical" evidence="2">
    <location>
        <begin position="421"/>
        <end position="437"/>
    </location>
</feature>
<keyword evidence="2" id="KW-0472">Membrane</keyword>
<feature type="transmembrane region" description="Helical" evidence="2">
    <location>
        <begin position="211"/>
        <end position="233"/>
    </location>
</feature>
<dbReference type="GO" id="GO:0005975">
    <property type="term" value="P:carbohydrate metabolic process"/>
    <property type="evidence" value="ECO:0007669"/>
    <property type="project" value="InterPro"/>
</dbReference>
<dbReference type="SUPFAM" id="SSF158745">
    <property type="entry name" value="LanC-like"/>
    <property type="match status" value="1"/>
</dbReference>
<dbReference type="GO" id="GO:0005886">
    <property type="term" value="C:plasma membrane"/>
    <property type="evidence" value="ECO:0007669"/>
    <property type="project" value="TreeGrafter"/>
</dbReference>
<dbReference type="AlphaFoldDB" id="A0A1C3KDF0"/>
<keyword evidence="1" id="KW-0479">Metal-binding</keyword>
<organism evidence="3 4">
    <name type="scientific">Plasmodium malariae</name>
    <dbReference type="NCBI Taxonomy" id="5858"/>
    <lineage>
        <taxon>Eukaryota</taxon>
        <taxon>Sar</taxon>
        <taxon>Alveolata</taxon>
        <taxon>Apicomplexa</taxon>
        <taxon>Aconoidasida</taxon>
        <taxon>Haemosporida</taxon>
        <taxon>Plasmodiidae</taxon>
        <taxon>Plasmodium</taxon>
        <taxon>Plasmodium (Plasmodium)</taxon>
    </lineage>
</organism>
<feature type="transmembrane region" description="Helical" evidence="2">
    <location>
        <begin position="184"/>
        <end position="205"/>
    </location>
</feature>
<name>A0A1C3KDF0_PLAMA</name>
<evidence type="ECO:0000256" key="2">
    <source>
        <dbReference type="SAM" id="Phobius"/>
    </source>
</evidence>
<accession>A0A1C3KDF0</accession>
<keyword evidence="1" id="KW-0862">Zinc</keyword>
<dbReference type="VEuPathDB" id="PlasmoDB:PmUG01_10019100"/>
<feature type="binding site" evidence="1">
    <location>
        <position position="372"/>
    </location>
    <ligand>
        <name>Zn(2+)</name>
        <dbReference type="ChEBI" id="CHEBI:29105"/>
    </ligand>
</feature>
<dbReference type="PANTHER" id="PTHR12736:SF7">
    <property type="entry name" value="LANC-LIKE PROTEIN 3"/>
    <property type="match status" value="1"/>
</dbReference>
<feature type="binding site" evidence="1">
    <location>
        <position position="320"/>
    </location>
    <ligand>
        <name>Zn(2+)</name>
        <dbReference type="ChEBI" id="CHEBI:29105"/>
    </ligand>
</feature>
<dbReference type="InterPro" id="IPR012341">
    <property type="entry name" value="6hp_glycosidase-like_sf"/>
</dbReference>
<proteinExistence type="predicted"/>
<dbReference type="CDD" id="cd04794">
    <property type="entry name" value="euk_LANCL"/>
    <property type="match status" value="1"/>
</dbReference>
<sequence length="462" mass="54352">MMEGNNRYISKGYLEEFEENDNNVVLIKKKINEYSSKLNNELKEHRSQSIYCGIGGILYMDLLLYECDENITYLELGYNIIKSIHKYKGKNAISFLEGDIGIYSLSSVVHYYLENETSVNNNIELLVNHMIDNKEELTSVNSECELLYGKCGYIYSFLFCKNIWMNSKYKNMILINLYRIMNSIFDYGLLNGSTMFPITSLSLYFEWHEQIYLGAAHGYAGIFFVLFKLILFFSNNLKDLCTAIIIQQNDKKKYIYNNIDENEFENSKNHVVEKLNEYIQLIYKVTDEILTHYISKEYNIYSSIKKDKNKKKNDTLIQWCHGNVGFIILLIELLKYNYVPTFFCNKYNKQFIERMGLLLWERGLLYKGFGLCHGISGNGIIFLYLYNYTNDKHWYIKALKYALFSIKYFDKFYTVPDRPDSLFEGYAALVVFLIFLLKPHLTYFPGYDIPSDFPSPKGVSSR</sequence>
<keyword evidence="2" id="KW-1133">Transmembrane helix</keyword>